<name>A0ABT0CZ57_9HYPH</name>
<proteinExistence type="inferred from homology"/>
<dbReference type="InterPro" id="IPR044203">
    <property type="entry name" value="GlbO/GLB3-like"/>
</dbReference>
<geneLocation type="plasmid" evidence="6">
    <name>unnamed</name>
</geneLocation>
<keyword evidence="1" id="KW-0813">Transport</keyword>
<dbReference type="SUPFAM" id="SSF46458">
    <property type="entry name" value="Globin-like"/>
    <property type="match status" value="1"/>
</dbReference>
<dbReference type="InterPro" id="IPR009050">
    <property type="entry name" value="Globin-like_sf"/>
</dbReference>
<dbReference type="InterPro" id="IPR001486">
    <property type="entry name" value="Hemoglobin_trunc"/>
</dbReference>
<evidence type="ECO:0000256" key="5">
    <source>
        <dbReference type="ARBA" id="ARBA00034496"/>
    </source>
</evidence>
<evidence type="ECO:0000313" key="6">
    <source>
        <dbReference type="EMBL" id="MCJ8238425.1"/>
    </source>
</evidence>
<evidence type="ECO:0000256" key="4">
    <source>
        <dbReference type="ARBA" id="ARBA00023004"/>
    </source>
</evidence>
<dbReference type="Pfam" id="PF01152">
    <property type="entry name" value="Bac_globin"/>
    <property type="match status" value="1"/>
</dbReference>
<comment type="similarity">
    <text evidence="5">Belongs to the truncated hemoglobin family. Group II subfamily.</text>
</comment>
<dbReference type="PANTHER" id="PTHR47366:SF1">
    <property type="entry name" value="TWO-ON-TWO HEMOGLOBIN-3"/>
    <property type="match status" value="1"/>
</dbReference>
<comment type="caution">
    <text evidence="6">The sequence shown here is derived from an EMBL/GenBank/DDBJ whole genome shotgun (WGS) entry which is preliminary data.</text>
</comment>
<dbReference type="EMBL" id="JALAYX010000002">
    <property type="protein sequence ID" value="MCJ8238425.1"/>
    <property type="molecule type" value="Genomic_DNA"/>
</dbReference>
<evidence type="ECO:0000256" key="3">
    <source>
        <dbReference type="ARBA" id="ARBA00022723"/>
    </source>
</evidence>
<dbReference type="Proteomes" id="UP001522662">
    <property type="component" value="Unassembled WGS sequence"/>
</dbReference>
<keyword evidence="3" id="KW-0479">Metal-binding</keyword>
<evidence type="ECO:0000313" key="7">
    <source>
        <dbReference type="Proteomes" id="UP001522662"/>
    </source>
</evidence>
<keyword evidence="4" id="KW-0408">Iron</keyword>
<keyword evidence="6" id="KW-0614">Plasmid</keyword>
<keyword evidence="7" id="KW-1185">Reference proteome</keyword>
<evidence type="ECO:0000256" key="2">
    <source>
        <dbReference type="ARBA" id="ARBA00022617"/>
    </source>
</evidence>
<gene>
    <name evidence="6" type="ORF">MKJ03_08800</name>
</gene>
<sequence length="136" mass="15807">MTETTPQAEPETITLYEAIGGDPTVRALTRRFYELMDTLPEAAHCRAVHPADLTGSEEKFYEYLTGYLGGPPVYMQKRGHPMLRRRHFAAEIGPLERDEWLLCFRRALEETVAHPKLREVIWPPIEKLAFHMQNRE</sequence>
<protein>
    <submittedName>
        <fullName evidence="6">Globin</fullName>
    </submittedName>
</protein>
<accession>A0ABT0CZ57</accession>
<organism evidence="6 7">
    <name type="scientific">Peteryoungia algae</name>
    <dbReference type="NCBI Taxonomy" id="2919917"/>
    <lineage>
        <taxon>Bacteria</taxon>
        <taxon>Pseudomonadati</taxon>
        <taxon>Pseudomonadota</taxon>
        <taxon>Alphaproteobacteria</taxon>
        <taxon>Hyphomicrobiales</taxon>
        <taxon>Rhizobiaceae</taxon>
        <taxon>Peteryoungia</taxon>
    </lineage>
</organism>
<dbReference type="CDD" id="cd14773">
    <property type="entry name" value="TrHb2_PhHbO-like_O"/>
    <property type="match status" value="1"/>
</dbReference>
<keyword evidence="2" id="KW-0349">Heme</keyword>
<dbReference type="Gene3D" id="1.10.490.10">
    <property type="entry name" value="Globins"/>
    <property type="match status" value="1"/>
</dbReference>
<dbReference type="InterPro" id="IPR012292">
    <property type="entry name" value="Globin/Proto"/>
</dbReference>
<reference evidence="6 7" key="1">
    <citation type="submission" date="2022-03" db="EMBL/GenBank/DDBJ databases">
        <title>Rhizobium SSM4.3 sp. nov., isolated from Sediment (Gouqi Island).</title>
        <authorList>
            <person name="Chen G."/>
        </authorList>
    </citation>
    <scope>NUCLEOTIDE SEQUENCE [LARGE SCALE GENOMIC DNA]</scope>
    <source>
        <strain evidence="6 7">SSM4.3</strain>
        <plasmid evidence="6">unnamed</plasmid>
    </source>
</reference>
<dbReference type="PANTHER" id="PTHR47366">
    <property type="entry name" value="TWO-ON-TWO HEMOGLOBIN-3"/>
    <property type="match status" value="1"/>
</dbReference>
<dbReference type="RefSeq" id="WP_229574371.1">
    <property type="nucleotide sequence ID" value="NZ_CP128477.1"/>
</dbReference>
<evidence type="ECO:0000256" key="1">
    <source>
        <dbReference type="ARBA" id="ARBA00022448"/>
    </source>
</evidence>